<dbReference type="Gene3D" id="2.40.30.70">
    <property type="entry name" value="YaeB-like"/>
    <property type="match status" value="1"/>
</dbReference>
<dbReference type="Pfam" id="PF01980">
    <property type="entry name" value="TrmO_N"/>
    <property type="match status" value="1"/>
</dbReference>
<keyword evidence="1" id="KW-0949">S-adenosyl-L-methionine</keyword>
<dbReference type="PROSITE" id="PS51668">
    <property type="entry name" value="TSAA_2"/>
    <property type="match status" value="1"/>
</dbReference>
<dbReference type="InterPro" id="IPR023370">
    <property type="entry name" value="TrmO-like_N"/>
</dbReference>
<dbReference type="NCBIfam" id="TIGR00104">
    <property type="entry name" value="tRNA_TsaA"/>
    <property type="match status" value="1"/>
</dbReference>
<organism evidence="4 5">
    <name type="scientific">Anaeromassilibacillus senegalensis</name>
    <dbReference type="NCBI Taxonomy" id="1673717"/>
    <lineage>
        <taxon>Bacteria</taxon>
        <taxon>Bacillati</taxon>
        <taxon>Bacillota</taxon>
        <taxon>Clostridia</taxon>
        <taxon>Eubacteriales</taxon>
        <taxon>Acutalibacteraceae</taxon>
        <taxon>Anaeromassilibacillus</taxon>
    </lineage>
</organism>
<evidence type="ECO:0000256" key="2">
    <source>
        <dbReference type="ARBA" id="ARBA00033753"/>
    </source>
</evidence>
<gene>
    <name evidence="4" type="primary">tsaA</name>
    <name evidence="4" type="ORF">JQM67_00465</name>
</gene>
<dbReference type="Proteomes" id="UP001299220">
    <property type="component" value="Unassembled WGS sequence"/>
</dbReference>
<accession>A0ABS9CKF2</accession>
<protein>
    <submittedName>
        <fullName evidence="4">tRNA (N6-threonylcarbamoyladenosine(37)-N6)-methyltransferase TrmO</fullName>
    </submittedName>
</protein>
<comment type="caution">
    <text evidence="4">The sequence shown here is derived from an EMBL/GenBank/DDBJ whole genome shotgun (WGS) entry which is preliminary data.</text>
</comment>
<proteinExistence type="inferred from homology"/>
<evidence type="ECO:0000313" key="4">
    <source>
        <dbReference type="EMBL" id="MCF2651083.1"/>
    </source>
</evidence>
<name>A0ABS9CKF2_9FIRM</name>
<dbReference type="InterPro" id="IPR036414">
    <property type="entry name" value="YaeB_N_sf"/>
</dbReference>
<dbReference type="EMBL" id="JAFBIT010000001">
    <property type="protein sequence ID" value="MCF2651083.1"/>
    <property type="molecule type" value="Genomic_DNA"/>
</dbReference>
<sequence>MREIIMNPVGYVRNAVQSRKDVSWGEDVSTIVLNEEYHSGLKGLEDFTHVIILYYLDKAAYQKEKHLQRRPQNREDMPLVGIFSQRGKDRPNQIGMTSVRIVSVDGAALTVKGLDAIDGTPVLDIKPYYPVYDKKDAKVPEWVDRLMAHYF</sequence>
<evidence type="ECO:0000259" key="3">
    <source>
        <dbReference type="PROSITE" id="PS51668"/>
    </source>
</evidence>
<dbReference type="InterPro" id="IPR040372">
    <property type="entry name" value="YaeB-like"/>
</dbReference>
<reference evidence="4 5" key="1">
    <citation type="submission" date="2020-12" db="EMBL/GenBank/DDBJ databases">
        <title>Whole genome sequences of gut porcine anaerobes.</title>
        <authorList>
            <person name="Kubasova T."/>
            <person name="Jahodarova E."/>
            <person name="Rychlik I."/>
        </authorList>
    </citation>
    <scope>NUCLEOTIDE SEQUENCE [LARGE SCALE GENOMIC DNA]</scope>
    <source>
        <strain evidence="4 5">An867</strain>
    </source>
</reference>
<feature type="domain" description="TsaA-like" evidence="3">
    <location>
        <begin position="6"/>
        <end position="137"/>
    </location>
</feature>
<keyword evidence="5" id="KW-1185">Reference proteome</keyword>
<comment type="similarity">
    <text evidence="2">Belongs to the tRNA methyltransferase O family.</text>
</comment>
<dbReference type="SUPFAM" id="SSF118196">
    <property type="entry name" value="YaeB-like"/>
    <property type="match status" value="1"/>
</dbReference>
<dbReference type="CDD" id="cd09281">
    <property type="entry name" value="UPF0066"/>
    <property type="match status" value="1"/>
</dbReference>
<evidence type="ECO:0000313" key="5">
    <source>
        <dbReference type="Proteomes" id="UP001299220"/>
    </source>
</evidence>
<dbReference type="PANTHER" id="PTHR12818:SF0">
    <property type="entry name" value="TRNA (ADENINE(37)-N6)-METHYLTRANSFERASE"/>
    <property type="match status" value="1"/>
</dbReference>
<evidence type="ECO:0000256" key="1">
    <source>
        <dbReference type="ARBA" id="ARBA00022691"/>
    </source>
</evidence>
<dbReference type="InterPro" id="IPR036413">
    <property type="entry name" value="YaeB-like_sf"/>
</dbReference>
<dbReference type="PANTHER" id="PTHR12818">
    <property type="entry name" value="TRNA (ADENINE(37)-N6)-METHYLTRANSFERASE"/>
    <property type="match status" value="1"/>
</dbReference>
<dbReference type="RefSeq" id="WP_235322027.1">
    <property type="nucleotide sequence ID" value="NZ_JAFBIT010000001.1"/>
</dbReference>